<sequence length="745" mass="81824">MINPKTPRAERAGAGVYGPVIALAAGVLAVLTLVVTVMVNQFDDVALSMQIQTAERGYRNRLASFAAMVQPRLESGDALRHLTGAFDPAWAEQNLARYFLDRNNITRLIVVDGRDRPLFFAVDGRRVDPGMISTTYAGAMADLLRRVRTAEASIPSGRADTLPQPIQFTNILFVENQLYIMTSTLVRGRTDTGRAPVVVTMAPVDHSVLSMFGVGKLVNNFRVTTDLRTNDDTAILPLQDLSGKVVAGLSWDRRNPGSDLLVRLMWPMVAMLGLLGLLGASLARQTHRYARGLILSEARARHLAFHDTLTQLPNRALMFERLNQLRSLARRSGMDVAVLCLDLDRFKEVNDTLGHPAGDTLIRAAARRLANLLRDTDTVARLGGDEFVVLQPHSGAPGAAHLAERIINAFARPFDIDGQMVEIGCSIGITIINDPDISASEVLRQADLALYCSKEKGRNRATFFEPEMDAALRIRRQLETDLREALNEEMLHMVYQPQVDAHGRMRGVEALVRWNHPEKGLIPPNAFVLLAEESGLIAQLGAFIVGRVFAETRNWHGVPVAINVSALQLRQPAFMVTISRLVAEHAIDPRQYEFEITETVLLGDDAATRDNIATLKQEGFAIALDDFGTGYSSLSSLQRFAVDRIKIDRAFVRNLDDDDPDALRLIQAIIQLAQALDLDVIAEGVETEGQRARLLECGCDHFQGFLFSRPVSAEALGQMIEARRPLGPGHQPVALAASGGGQTRA</sequence>
<dbReference type="InterPro" id="IPR035919">
    <property type="entry name" value="EAL_sf"/>
</dbReference>
<dbReference type="NCBIfam" id="TIGR00254">
    <property type="entry name" value="GGDEF"/>
    <property type="match status" value="1"/>
</dbReference>
<proteinExistence type="predicted"/>
<dbReference type="InterPro" id="IPR000160">
    <property type="entry name" value="GGDEF_dom"/>
</dbReference>
<dbReference type="InterPro" id="IPR001633">
    <property type="entry name" value="EAL_dom"/>
</dbReference>
<dbReference type="InterPro" id="IPR029787">
    <property type="entry name" value="Nucleotide_cyclase"/>
</dbReference>
<dbReference type="PROSITE" id="PS50887">
    <property type="entry name" value="GGDEF"/>
    <property type="match status" value="1"/>
</dbReference>
<dbReference type="FunFam" id="3.30.70.270:FF:000001">
    <property type="entry name" value="Diguanylate cyclase domain protein"/>
    <property type="match status" value="1"/>
</dbReference>
<dbReference type="SUPFAM" id="SSF55073">
    <property type="entry name" value="Nucleotide cyclase"/>
    <property type="match status" value="1"/>
</dbReference>
<dbReference type="Gene3D" id="3.30.70.270">
    <property type="match status" value="1"/>
</dbReference>
<dbReference type="GO" id="GO:0003824">
    <property type="term" value="F:catalytic activity"/>
    <property type="evidence" value="ECO:0007669"/>
    <property type="project" value="UniProtKB-ARBA"/>
</dbReference>
<dbReference type="PROSITE" id="PS50883">
    <property type="entry name" value="EAL"/>
    <property type="match status" value="1"/>
</dbReference>
<keyword evidence="1" id="KW-1133">Transmembrane helix</keyword>
<dbReference type="RefSeq" id="WP_183624132.1">
    <property type="nucleotide sequence ID" value="NZ_JACIDX010000005.1"/>
</dbReference>
<dbReference type="Pfam" id="PF00563">
    <property type="entry name" value="EAL"/>
    <property type="match status" value="1"/>
</dbReference>
<dbReference type="PANTHER" id="PTHR44757:SF2">
    <property type="entry name" value="BIOFILM ARCHITECTURE MAINTENANCE PROTEIN MBAA"/>
    <property type="match status" value="1"/>
</dbReference>
<evidence type="ECO:0000259" key="3">
    <source>
        <dbReference type="PROSITE" id="PS50887"/>
    </source>
</evidence>
<dbReference type="SUPFAM" id="SSF141868">
    <property type="entry name" value="EAL domain-like"/>
    <property type="match status" value="1"/>
</dbReference>
<dbReference type="SMART" id="SM00052">
    <property type="entry name" value="EAL"/>
    <property type="match status" value="1"/>
</dbReference>
<reference evidence="4 5" key="1">
    <citation type="submission" date="2020-08" db="EMBL/GenBank/DDBJ databases">
        <title>Genomic Encyclopedia of Type Strains, Phase IV (KMG-IV): sequencing the most valuable type-strain genomes for metagenomic binning, comparative biology and taxonomic classification.</title>
        <authorList>
            <person name="Goeker M."/>
        </authorList>
    </citation>
    <scope>NUCLEOTIDE SEQUENCE [LARGE SCALE GENOMIC DNA]</scope>
    <source>
        <strain evidence="4 5">DSM 27057</strain>
    </source>
</reference>
<name>A0A7W6G5C6_9SPHN</name>
<dbReference type="CDD" id="cd01949">
    <property type="entry name" value="GGDEF"/>
    <property type="match status" value="1"/>
</dbReference>
<feature type="transmembrane region" description="Helical" evidence="1">
    <location>
        <begin position="20"/>
        <end position="39"/>
    </location>
</feature>
<dbReference type="SMART" id="SM00267">
    <property type="entry name" value="GGDEF"/>
    <property type="match status" value="1"/>
</dbReference>
<dbReference type="AlphaFoldDB" id="A0A7W6G5C6"/>
<dbReference type="Pfam" id="PF00990">
    <property type="entry name" value="GGDEF"/>
    <property type="match status" value="1"/>
</dbReference>
<feature type="domain" description="GGDEF" evidence="3">
    <location>
        <begin position="334"/>
        <end position="466"/>
    </location>
</feature>
<accession>A0A7W6G5C6</accession>
<gene>
    <name evidence="4" type="ORF">GGR38_001488</name>
</gene>
<evidence type="ECO:0000313" key="5">
    <source>
        <dbReference type="Proteomes" id="UP000548867"/>
    </source>
</evidence>
<keyword evidence="5" id="KW-1185">Reference proteome</keyword>
<dbReference type="InterPro" id="IPR007892">
    <property type="entry name" value="CHASE4"/>
</dbReference>
<dbReference type="Gene3D" id="3.20.20.450">
    <property type="entry name" value="EAL domain"/>
    <property type="match status" value="1"/>
</dbReference>
<comment type="caution">
    <text evidence="4">The sequence shown here is derived from an EMBL/GenBank/DDBJ whole genome shotgun (WGS) entry which is preliminary data.</text>
</comment>
<keyword evidence="1" id="KW-0812">Transmembrane</keyword>
<dbReference type="InterPro" id="IPR052155">
    <property type="entry name" value="Biofilm_reg_signaling"/>
</dbReference>
<feature type="domain" description="EAL" evidence="2">
    <location>
        <begin position="475"/>
        <end position="724"/>
    </location>
</feature>
<organism evidence="4 5">
    <name type="scientific">Novosphingobium sediminicola</name>
    <dbReference type="NCBI Taxonomy" id="563162"/>
    <lineage>
        <taxon>Bacteria</taxon>
        <taxon>Pseudomonadati</taxon>
        <taxon>Pseudomonadota</taxon>
        <taxon>Alphaproteobacteria</taxon>
        <taxon>Sphingomonadales</taxon>
        <taxon>Sphingomonadaceae</taxon>
        <taxon>Novosphingobium</taxon>
    </lineage>
</organism>
<evidence type="ECO:0000256" key="1">
    <source>
        <dbReference type="SAM" id="Phobius"/>
    </source>
</evidence>
<dbReference type="PANTHER" id="PTHR44757">
    <property type="entry name" value="DIGUANYLATE CYCLASE DGCP"/>
    <property type="match status" value="1"/>
</dbReference>
<protein>
    <submittedName>
        <fullName evidence="4">Diguanylate cyclase (GGDEF)-like protein</fullName>
    </submittedName>
</protein>
<evidence type="ECO:0000313" key="4">
    <source>
        <dbReference type="EMBL" id="MBB3954549.1"/>
    </source>
</evidence>
<dbReference type="InterPro" id="IPR043128">
    <property type="entry name" value="Rev_trsase/Diguanyl_cyclase"/>
</dbReference>
<dbReference type="CDD" id="cd01948">
    <property type="entry name" value="EAL"/>
    <property type="match status" value="1"/>
</dbReference>
<keyword evidence="1" id="KW-0472">Membrane</keyword>
<evidence type="ECO:0000259" key="2">
    <source>
        <dbReference type="PROSITE" id="PS50883"/>
    </source>
</evidence>
<dbReference type="Proteomes" id="UP000548867">
    <property type="component" value="Unassembled WGS sequence"/>
</dbReference>
<dbReference type="Pfam" id="PF05228">
    <property type="entry name" value="CHASE4"/>
    <property type="match status" value="1"/>
</dbReference>
<dbReference type="EMBL" id="JACIDX010000005">
    <property type="protein sequence ID" value="MBB3954549.1"/>
    <property type="molecule type" value="Genomic_DNA"/>
</dbReference>